<sequence>MHFGLSLEWLLPLSVWVVEDTREAENSRDTLSAEAEHRDDVHTVEVIPVQTEENNPRLADQSREPTTQFSNAMVQFDLDELATVQELVMLDLAFANSIPNAMLGADDSITIGDEMLYVLDHNRFSTLEKELESVLDPSEISEEEIEHFQDEVTLNVNSLLSPLPFGIVTRAGTKSGQGKTPQTLNANSLLAPPPSSVITRAAAMGRWQWETLPQLQPHNHEPWVCMGDFNYVLNHDEKCGVRPINISQTNQFRTIINECALMDLGFVGSIFTWCNNQEGLTRVYKRLDRSLCNSAWRLQFPRAKLYHITSQQSTTITKFLAIKKKIERGLTVE</sequence>
<evidence type="ECO:0000313" key="2">
    <source>
        <dbReference type="EMBL" id="KAF9589712.1"/>
    </source>
</evidence>
<dbReference type="Gene3D" id="3.60.10.10">
    <property type="entry name" value="Endonuclease/exonuclease/phosphatase"/>
    <property type="match status" value="1"/>
</dbReference>
<name>A0A835H0V6_9MAGN</name>
<comment type="caution">
    <text evidence="2">The sequence shown here is derived from an EMBL/GenBank/DDBJ whole genome shotgun (WGS) entry which is preliminary data.</text>
</comment>
<dbReference type="InterPro" id="IPR036691">
    <property type="entry name" value="Endo/exonu/phosph_ase_sf"/>
</dbReference>
<keyword evidence="3" id="KW-1185">Reference proteome</keyword>
<gene>
    <name evidence="2" type="ORF">IFM89_027987</name>
</gene>
<evidence type="ECO:0008006" key="4">
    <source>
        <dbReference type="Google" id="ProtNLM"/>
    </source>
</evidence>
<dbReference type="SUPFAM" id="SSF56219">
    <property type="entry name" value="DNase I-like"/>
    <property type="match status" value="1"/>
</dbReference>
<feature type="chain" id="PRO_5032957589" description="Endonuclease/exonuclease/phosphatase domain-containing protein" evidence="1">
    <location>
        <begin position="17"/>
        <end position="333"/>
    </location>
</feature>
<dbReference type="AlphaFoldDB" id="A0A835H0V6"/>
<proteinExistence type="predicted"/>
<dbReference type="EMBL" id="JADFTS010000009">
    <property type="protein sequence ID" value="KAF9589712.1"/>
    <property type="molecule type" value="Genomic_DNA"/>
</dbReference>
<keyword evidence="1" id="KW-0732">Signal</keyword>
<accession>A0A835H0V6</accession>
<dbReference type="OrthoDB" id="1506933at2759"/>
<dbReference type="Proteomes" id="UP000631114">
    <property type="component" value="Unassembled WGS sequence"/>
</dbReference>
<feature type="signal peptide" evidence="1">
    <location>
        <begin position="1"/>
        <end position="16"/>
    </location>
</feature>
<protein>
    <recommendedName>
        <fullName evidence="4">Endonuclease/exonuclease/phosphatase domain-containing protein</fullName>
    </recommendedName>
</protein>
<organism evidence="2 3">
    <name type="scientific">Coptis chinensis</name>
    <dbReference type="NCBI Taxonomy" id="261450"/>
    <lineage>
        <taxon>Eukaryota</taxon>
        <taxon>Viridiplantae</taxon>
        <taxon>Streptophyta</taxon>
        <taxon>Embryophyta</taxon>
        <taxon>Tracheophyta</taxon>
        <taxon>Spermatophyta</taxon>
        <taxon>Magnoliopsida</taxon>
        <taxon>Ranunculales</taxon>
        <taxon>Ranunculaceae</taxon>
        <taxon>Coptidoideae</taxon>
        <taxon>Coptis</taxon>
    </lineage>
</organism>
<reference evidence="2 3" key="1">
    <citation type="submission" date="2020-10" db="EMBL/GenBank/DDBJ databases">
        <title>The Coptis chinensis genome and diversification of protoberbering-type alkaloids.</title>
        <authorList>
            <person name="Wang B."/>
            <person name="Shu S."/>
            <person name="Song C."/>
            <person name="Liu Y."/>
        </authorList>
    </citation>
    <scope>NUCLEOTIDE SEQUENCE [LARGE SCALE GENOMIC DNA]</scope>
    <source>
        <strain evidence="2">HL-2020</strain>
        <tissue evidence="2">Leaf</tissue>
    </source>
</reference>
<dbReference type="PANTHER" id="PTHR33710:SF77">
    <property type="entry name" value="DNASE I-LIKE SUPERFAMILY PROTEIN"/>
    <property type="match status" value="1"/>
</dbReference>
<dbReference type="PANTHER" id="PTHR33710">
    <property type="entry name" value="BNAC02G09200D PROTEIN"/>
    <property type="match status" value="1"/>
</dbReference>
<evidence type="ECO:0000313" key="3">
    <source>
        <dbReference type="Proteomes" id="UP000631114"/>
    </source>
</evidence>
<evidence type="ECO:0000256" key="1">
    <source>
        <dbReference type="SAM" id="SignalP"/>
    </source>
</evidence>